<proteinExistence type="predicted"/>
<evidence type="ECO:0000256" key="1">
    <source>
        <dbReference type="SAM" id="Phobius"/>
    </source>
</evidence>
<sequence length="113" mass="11855">MSAVRFRLSLLLVVVILPFSWMLPLASIVRFALPPAVLTISAPACCTILPVAVPELAVVIVTSVPAFSALLMVVFLTVAVVFVPPLNVPPDTLPLYPASVPVLIVTSVGSISH</sequence>
<keyword evidence="1" id="KW-0472">Membrane</keyword>
<dbReference type="AlphaFoldDB" id="A0A6J5BFX1"/>
<reference evidence="2 3" key="1">
    <citation type="submission" date="2020-04" db="EMBL/GenBank/DDBJ databases">
        <authorList>
            <person name="De Canck E."/>
        </authorList>
    </citation>
    <scope>NUCLEOTIDE SEQUENCE [LARGE SCALE GENOMIC DNA]</scope>
    <source>
        <strain evidence="2 3">LMG 22037</strain>
    </source>
</reference>
<gene>
    <name evidence="2" type="ORF">LMG22037_03685</name>
</gene>
<feature type="transmembrane region" description="Helical" evidence="1">
    <location>
        <begin position="32"/>
        <end position="51"/>
    </location>
</feature>
<dbReference type="EMBL" id="CADIKB010000018">
    <property type="protein sequence ID" value="CAB3704464.1"/>
    <property type="molecule type" value="Genomic_DNA"/>
</dbReference>
<accession>A0A6J5BFX1</accession>
<evidence type="ECO:0000313" key="2">
    <source>
        <dbReference type="EMBL" id="CAB3704464.1"/>
    </source>
</evidence>
<keyword evidence="1" id="KW-1133">Transmembrane helix</keyword>
<organism evidence="2 3">
    <name type="scientific">Paraburkholderia phenoliruptrix</name>
    <dbReference type="NCBI Taxonomy" id="252970"/>
    <lineage>
        <taxon>Bacteria</taxon>
        <taxon>Pseudomonadati</taxon>
        <taxon>Pseudomonadota</taxon>
        <taxon>Betaproteobacteria</taxon>
        <taxon>Burkholderiales</taxon>
        <taxon>Burkholderiaceae</taxon>
        <taxon>Paraburkholderia</taxon>
    </lineage>
</organism>
<name>A0A6J5BFX1_9BURK</name>
<keyword evidence="1" id="KW-0812">Transmembrane</keyword>
<evidence type="ECO:0000313" key="3">
    <source>
        <dbReference type="Proteomes" id="UP000494249"/>
    </source>
</evidence>
<dbReference type="Proteomes" id="UP000494249">
    <property type="component" value="Unassembled WGS sequence"/>
</dbReference>
<feature type="transmembrane region" description="Helical" evidence="1">
    <location>
        <begin position="58"/>
        <end position="83"/>
    </location>
</feature>
<protein>
    <submittedName>
        <fullName evidence="2">Uncharacterized protein</fullName>
    </submittedName>
</protein>